<sequence>MKEIKFYKTASGKVPVKEFLDSLSSKHAQKVVWVLELVERLDQVPVHYFKKLKSTDDIWEVRARIGSNSFRILGFIDGDEFIILTNGFPKKSQKTPKKEIKLAEQRKADYLSRKGGKQ</sequence>
<dbReference type="OrthoDB" id="573082at2"/>
<name>A0A316TR98_9BACT</name>
<dbReference type="InterPro" id="IPR035093">
    <property type="entry name" value="RelE/ParE_toxin_dom_sf"/>
</dbReference>
<dbReference type="Gene3D" id="3.30.2310.20">
    <property type="entry name" value="RelE-like"/>
    <property type="match status" value="1"/>
</dbReference>
<keyword evidence="2" id="KW-1185">Reference proteome</keyword>
<organism evidence="1 2">
    <name type="scientific">Rhodohalobacter mucosus</name>
    <dbReference type="NCBI Taxonomy" id="2079485"/>
    <lineage>
        <taxon>Bacteria</taxon>
        <taxon>Pseudomonadati</taxon>
        <taxon>Balneolota</taxon>
        <taxon>Balneolia</taxon>
        <taxon>Balneolales</taxon>
        <taxon>Balneolaceae</taxon>
        <taxon>Rhodohalobacter</taxon>
    </lineage>
</organism>
<dbReference type="EMBL" id="QGGB01000007">
    <property type="protein sequence ID" value="PWN06338.1"/>
    <property type="molecule type" value="Genomic_DNA"/>
</dbReference>
<accession>A0A316TR98</accession>
<evidence type="ECO:0000313" key="1">
    <source>
        <dbReference type="EMBL" id="PWN06338.1"/>
    </source>
</evidence>
<proteinExistence type="predicted"/>
<gene>
    <name evidence="1" type="ORF">DDZ15_10990</name>
</gene>
<dbReference type="SUPFAM" id="SSF143011">
    <property type="entry name" value="RelE-like"/>
    <property type="match status" value="1"/>
</dbReference>
<comment type="caution">
    <text evidence="1">The sequence shown here is derived from an EMBL/GenBank/DDBJ whole genome shotgun (WGS) entry which is preliminary data.</text>
</comment>
<dbReference type="AlphaFoldDB" id="A0A316TR98"/>
<dbReference type="Proteomes" id="UP000245533">
    <property type="component" value="Unassembled WGS sequence"/>
</dbReference>
<evidence type="ECO:0000313" key="2">
    <source>
        <dbReference type="Proteomes" id="UP000245533"/>
    </source>
</evidence>
<evidence type="ECO:0008006" key="3">
    <source>
        <dbReference type="Google" id="ProtNLM"/>
    </source>
</evidence>
<dbReference type="InterPro" id="IPR009241">
    <property type="entry name" value="HigB-like"/>
</dbReference>
<dbReference type="RefSeq" id="WP_109647131.1">
    <property type="nucleotide sequence ID" value="NZ_QGGB01000007.1"/>
</dbReference>
<dbReference type="Pfam" id="PF05973">
    <property type="entry name" value="Gp49"/>
    <property type="match status" value="1"/>
</dbReference>
<protein>
    <recommendedName>
        <fullName evidence="3">Phage-related protein</fullName>
    </recommendedName>
</protein>
<reference evidence="1 2" key="1">
    <citation type="submission" date="2018-05" db="EMBL/GenBank/DDBJ databases">
        <title>Rhodohalobacter halophilus gen. nov., sp. nov., a moderately halophilic member of the family Balneolaceae.</title>
        <authorList>
            <person name="Liu Z.-W."/>
        </authorList>
    </citation>
    <scope>NUCLEOTIDE SEQUENCE [LARGE SCALE GENOMIC DNA]</scope>
    <source>
        <strain evidence="1 2">8A47</strain>
    </source>
</reference>